<dbReference type="AlphaFoldDB" id="A0A8T0FBQ7"/>
<evidence type="ECO:0000313" key="2">
    <source>
        <dbReference type="Proteomes" id="UP000807504"/>
    </source>
</evidence>
<sequence>MIDSFALTRHPTHLRGNSKKAKVNKLYAAKRSNLETKIMNERNNGTLFYEIKISKSSPASFTTAGSLPDNAGLLSRICSEGFVHVSRAQRDVIAPDKTLIQLLIARKSVHANLGNNGKLSTMKQRDLGFAEKSYRWTK</sequence>
<keyword evidence="2" id="KW-1185">Reference proteome</keyword>
<gene>
    <name evidence="1" type="ORF">HNY73_008452</name>
</gene>
<evidence type="ECO:0000313" key="1">
    <source>
        <dbReference type="EMBL" id="KAF8786780.1"/>
    </source>
</evidence>
<name>A0A8T0FBQ7_ARGBR</name>
<accession>A0A8T0FBQ7</accession>
<organism evidence="1 2">
    <name type="scientific">Argiope bruennichi</name>
    <name type="common">Wasp spider</name>
    <name type="synonym">Aranea bruennichi</name>
    <dbReference type="NCBI Taxonomy" id="94029"/>
    <lineage>
        <taxon>Eukaryota</taxon>
        <taxon>Metazoa</taxon>
        <taxon>Ecdysozoa</taxon>
        <taxon>Arthropoda</taxon>
        <taxon>Chelicerata</taxon>
        <taxon>Arachnida</taxon>
        <taxon>Araneae</taxon>
        <taxon>Araneomorphae</taxon>
        <taxon>Entelegynae</taxon>
        <taxon>Araneoidea</taxon>
        <taxon>Araneidae</taxon>
        <taxon>Argiope</taxon>
    </lineage>
</organism>
<protein>
    <submittedName>
        <fullName evidence="1">Uncharacterized protein</fullName>
    </submittedName>
</protein>
<dbReference type="Proteomes" id="UP000807504">
    <property type="component" value="Unassembled WGS sequence"/>
</dbReference>
<reference evidence="1" key="1">
    <citation type="journal article" date="2020" name="bioRxiv">
        <title>Chromosome-level reference genome of the European wasp spider Argiope bruennichi: a resource for studies on range expansion and evolutionary adaptation.</title>
        <authorList>
            <person name="Sheffer M.M."/>
            <person name="Hoppe A."/>
            <person name="Krehenwinkel H."/>
            <person name="Uhl G."/>
            <person name="Kuss A.W."/>
            <person name="Jensen L."/>
            <person name="Jensen C."/>
            <person name="Gillespie R.G."/>
            <person name="Hoff K.J."/>
            <person name="Prost S."/>
        </authorList>
    </citation>
    <scope>NUCLEOTIDE SEQUENCE</scope>
</reference>
<proteinExistence type="predicted"/>
<dbReference type="EMBL" id="JABXBU010000015">
    <property type="protein sequence ID" value="KAF8786780.1"/>
    <property type="molecule type" value="Genomic_DNA"/>
</dbReference>
<reference evidence="1" key="2">
    <citation type="submission" date="2020-06" db="EMBL/GenBank/DDBJ databases">
        <authorList>
            <person name="Sheffer M."/>
        </authorList>
    </citation>
    <scope>NUCLEOTIDE SEQUENCE</scope>
</reference>
<comment type="caution">
    <text evidence="1">The sequence shown here is derived from an EMBL/GenBank/DDBJ whole genome shotgun (WGS) entry which is preliminary data.</text>
</comment>